<keyword evidence="3 6" id="KW-1133">Transmembrane helix</keyword>
<evidence type="ECO:0000256" key="1">
    <source>
        <dbReference type="ARBA" id="ARBA00022475"/>
    </source>
</evidence>
<keyword evidence="2 6" id="KW-0812">Transmembrane</keyword>
<keyword evidence="4 6" id="KW-0472">Membrane</keyword>
<feature type="transmembrane region" description="Helical" evidence="6">
    <location>
        <begin position="49"/>
        <end position="69"/>
    </location>
</feature>
<feature type="coiled-coil region" evidence="5">
    <location>
        <begin position="74"/>
        <end position="101"/>
    </location>
</feature>
<dbReference type="Pfam" id="PF06305">
    <property type="entry name" value="LapA_dom"/>
    <property type="match status" value="1"/>
</dbReference>
<evidence type="ECO:0000256" key="4">
    <source>
        <dbReference type="ARBA" id="ARBA00023136"/>
    </source>
</evidence>
<proteinExistence type="predicted"/>
<reference evidence="8 9" key="2">
    <citation type="journal article" date="2015" name="Antonie Van Leeuwenhoek">
        <title>Thioclava indica sp. nov., isolated from surface seawater of the Indian Ocean.</title>
        <authorList>
            <person name="Liu Y."/>
            <person name="Lai Q."/>
            <person name="Du J."/>
            <person name="Xu H."/>
            <person name="Jiang L."/>
            <person name="Shao Z."/>
        </authorList>
    </citation>
    <scope>NUCLEOTIDE SEQUENCE [LARGE SCALE GENOMIC DNA]</scope>
    <source>
        <strain evidence="8 9">13D2W-2</strain>
    </source>
</reference>
<feature type="domain" description="Lipopolysaccharide assembly protein A" evidence="7">
    <location>
        <begin position="24"/>
        <end position="95"/>
    </location>
</feature>
<keyword evidence="9" id="KW-1185">Reference proteome</keyword>
<reference evidence="9" key="1">
    <citation type="submission" date="2013-04" db="EMBL/GenBank/DDBJ databases">
        <title>Thioclava sp. 13D2W-2 Genome Sequencing.</title>
        <authorList>
            <person name="Lai Q."/>
            <person name="Li G."/>
            <person name="Shao Z."/>
        </authorList>
    </citation>
    <scope>NUCLEOTIDE SEQUENCE [LARGE SCALE GENOMIC DNA]</scope>
    <source>
        <strain evidence="9">13D2W-2</strain>
    </source>
</reference>
<sequence length="118" mass="13256">MIRMLRLLFLGLLAVILIVLALANRQIVTLRLLPPELGQFLGVDWAIPVPLFLVILAGALIGLLIGFVWEWLREARLRREGARASRKASKLEAEVKTLRKDKDGPEDEVLALLDRPGR</sequence>
<dbReference type="GO" id="GO:0005886">
    <property type="term" value="C:plasma membrane"/>
    <property type="evidence" value="ECO:0007669"/>
    <property type="project" value="InterPro"/>
</dbReference>
<comment type="caution">
    <text evidence="8">The sequence shown here is derived from an EMBL/GenBank/DDBJ whole genome shotgun (WGS) entry which is preliminary data.</text>
</comment>
<evidence type="ECO:0000313" key="8">
    <source>
        <dbReference type="EMBL" id="KFE34612.1"/>
    </source>
</evidence>
<dbReference type="RefSeq" id="WP_038146932.1">
    <property type="nucleotide sequence ID" value="NZ_AQRC01000009.1"/>
</dbReference>
<name>A0A085TV65_9RHOB</name>
<evidence type="ECO:0000256" key="2">
    <source>
        <dbReference type="ARBA" id="ARBA00022692"/>
    </source>
</evidence>
<protein>
    <recommendedName>
        <fullName evidence="7">Lipopolysaccharide assembly protein A domain-containing protein</fullName>
    </recommendedName>
</protein>
<accession>A0A085TV65</accession>
<organism evidence="8 9">
    <name type="scientific">Thioclava atlantica</name>
    <dbReference type="NCBI Taxonomy" id="1317124"/>
    <lineage>
        <taxon>Bacteria</taxon>
        <taxon>Pseudomonadati</taxon>
        <taxon>Pseudomonadota</taxon>
        <taxon>Alphaproteobacteria</taxon>
        <taxon>Rhodobacterales</taxon>
        <taxon>Paracoccaceae</taxon>
        <taxon>Thioclava</taxon>
    </lineage>
</organism>
<dbReference type="OrthoDB" id="7689797at2"/>
<keyword evidence="1" id="KW-1003">Cell membrane</keyword>
<keyword evidence="5" id="KW-0175">Coiled coil</keyword>
<dbReference type="AlphaFoldDB" id="A0A085TV65"/>
<dbReference type="PATRIC" id="fig|1317124.6.peg.2470"/>
<dbReference type="STRING" id="1317124.DW2_12195"/>
<dbReference type="Proteomes" id="UP000028607">
    <property type="component" value="Unassembled WGS sequence"/>
</dbReference>
<dbReference type="eggNOG" id="COG5416">
    <property type="taxonomic scope" value="Bacteria"/>
</dbReference>
<dbReference type="InterPro" id="IPR010445">
    <property type="entry name" value="LapA_dom"/>
</dbReference>
<evidence type="ECO:0000256" key="6">
    <source>
        <dbReference type="SAM" id="Phobius"/>
    </source>
</evidence>
<evidence type="ECO:0000256" key="3">
    <source>
        <dbReference type="ARBA" id="ARBA00022989"/>
    </source>
</evidence>
<gene>
    <name evidence="8" type="ORF">DW2_12195</name>
</gene>
<evidence type="ECO:0000313" key="9">
    <source>
        <dbReference type="Proteomes" id="UP000028607"/>
    </source>
</evidence>
<dbReference type="EMBL" id="AQRC01000009">
    <property type="protein sequence ID" value="KFE34612.1"/>
    <property type="molecule type" value="Genomic_DNA"/>
</dbReference>
<evidence type="ECO:0000259" key="7">
    <source>
        <dbReference type="Pfam" id="PF06305"/>
    </source>
</evidence>
<evidence type="ECO:0000256" key="5">
    <source>
        <dbReference type="SAM" id="Coils"/>
    </source>
</evidence>